<dbReference type="RefSeq" id="WP_171151248.1">
    <property type="nucleotide sequence ID" value="NZ_JABENB010000001.1"/>
</dbReference>
<dbReference type="PANTHER" id="PTHR35446:SF3">
    <property type="entry name" value="CMD DOMAIN-CONTAINING PROTEIN"/>
    <property type="match status" value="1"/>
</dbReference>
<protein>
    <submittedName>
        <fullName evidence="2">Carboxymuconolactone decarboxylase family protein</fullName>
    </submittedName>
</protein>
<dbReference type="AlphaFoldDB" id="A0A849ABN3"/>
<dbReference type="GO" id="GO:0051920">
    <property type="term" value="F:peroxiredoxin activity"/>
    <property type="evidence" value="ECO:0007669"/>
    <property type="project" value="InterPro"/>
</dbReference>
<sequence>MTDPFRPLDPAEADPPLSETLRAVALPGGGLPEAVARMAHSPVTLQTFLAANARLQESVLPPYDREVVILTVAVRNGCEVCITMHSNAFRRLGADDHQLRQAIGGAGVDSRIGALRSFTLAMIDRTGAVTDDERDAFLRAGYSPRAALEVALIIGTYTISTFANRLTRA</sequence>
<dbReference type="InterPro" id="IPR029032">
    <property type="entry name" value="AhpD-like"/>
</dbReference>
<feature type="domain" description="Carboxymuconolactone decarboxylase-like" evidence="1">
    <location>
        <begin position="50"/>
        <end position="117"/>
    </location>
</feature>
<comment type="caution">
    <text evidence="2">The sequence shown here is derived from an EMBL/GenBank/DDBJ whole genome shotgun (WGS) entry which is preliminary data.</text>
</comment>
<keyword evidence="3" id="KW-1185">Reference proteome</keyword>
<evidence type="ECO:0000313" key="3">
    <source>
        <dbReference type="Proteomes" id="UP000557772"/>
    </source>
</evidence>
<accession>A0A849ABN3</accession>
<organism evidence="2 3">
    <name type="scientific">Flexivirga aerilata</name>
    <dbReference type="NCBI Taxonomy" id="1656889"/>
    <lineage>
        <taxon>Bacteria</taxon>
        <taxon>Bacillati</taxon>
        <taxon>Actinomycetota</taxon>
        <taxon>Actinomycetes</taxon>
        <taxon>Micrococcales</taxon>
        <taxon>Dermacoccaceae</taxon>
        <taxon>Flexivirga</taxon>
    </lineage>
</organism>
<dbReference type="NCBIfam" id="TIGR00778">
    <property type="entry name" value="ahpD_dom"/>
    <property type="match status" value="1"/>
</dbReference>
<proteinExistence type="predicted"/>
<dbReference type="EMBL" id="JABENB010000001">
    <property type="protein sequence ID" value="NNG37935.1"/>
    <property type="molecule type" value="Genomic_DNA"/>
</dbReference>
<evidence type="ECO:0000259" key="1">
    <source>
        <dbReference type="Pfam" id="PF02627"/>
    </source>
</evidence>
<dbReference type="SUPFAM" id="SSF69118">
    <property type="entry name" value="AhpD-like"/>
    <property type="match status" value="1"/>
</dbReference>
<dbReference type="InterPro" id="IPR003779">
    <property type="entry name" value="CMD-like"/>
</dbReference>
<name>A0A849ABN3_9MICO</name>
<evidence type="ECO:0000313" key="2">
    <source>
        <dbReference type="EMBL" id="NNG37935.1"/>
    </source>
</evidence>
<dbReference type="Pfam" id="PF02627">
    <property type="entry name" value="CMD"/>
    <property type="match status" value="1"/>
</dbReference>
<dbReference type="InterPro" id="IPR004675">
    <property type="entry name" value="AhpD_core"/>
</dbReference>
<reference evidence="2 3" key="1">
    <citation type="submission" date="2020-05" db="EMBL/GenBank/DDBJ databases">
        <title>Flexivirga sp. ID2601S isolated from air conditioner.</title>
        <authorList>
            <person name="Kim D.H."/>
        </authorList>
    </citation>
    <scope>NUCLEOTIDE SEQUENCE [LARGE SCALE GENOMIC DNA]</scope>
    <source>
        <strain evidence="2 3">ID2601S</strain>
    </source>
</reference>
<dbReference type="Gene3D" id="1.20.1290.10">
    <property type="entry name" value="AhpD-like"/>
    <property type="match status" value="1"/>
</dbReference>
<dbReference type="PANTHER" id="PTHR35446">
    <property type="entry name" value="SI:CH211-175M2.5"/>
    <property type="match status" value="1"/>
</dbReference>
<dbReference type="Proteomes" id="UP000557772">
    <property type="component" value="Unassembled WGS sequence"/>
</dbReference>
<gene>
    <name evidence="2" type="ORF">HJ588_01415</name>
</gene>